<gene>
    <name evidence="1" type="ORF">BKE38_21880</name>
</gene>
<dbReference type="AlphaFoldDB" id="A0A1V2GWZ0"/>
<dbReference type="Proteomes" id="UP000188879">
    <property type="component" value="Unassembled WGS sequence"/>
</dbReference>
<evidence type="ECO:0000313" key="2">
    <source>
        <dbReference type="Proteomes" id="UP000188879"/>
    </source>
</evidence>
<sequence length="259" mass="26211">MPGIVVLPDSGFRRASAAIASWAAPADPAASCIDPWIGAAHAVTRLLAAELARRGDVLAAAPAALLAGEHRAALDGVTIAVAGSLSFRAALAEAAQRCGAASRTVPAGEEHPLLLADTSWPGFAEPPRDVMQAQRWQVAQILAADPPDVLVAADGAGGLAAAAAVQIRAQRLPTRLVVAQPEGRAWLLEALAAGALPELPPGEASLLAWQELERSAFAALAVPADSHSEPLALARAAALRLDGSALPGLQPGGKTRAIG</sequence>
<keyword evidence="2" id="KW-1185">Reference proteome</keyword>
<accession>A0A1V2GWZ0</accession>
<name>A0A1V2GWZ0_9PROT</name>
<organism evidence="1 2">
    <name type="scientific">Teichococcus deserti</name>
    <dbReference type="NCBI Taxonomy" id="1817963"/>
    <lineage>
        <taxon>Bacteria</taxon>
        <taxon>Pseudomonadati</taxon>
        <taxon>Pseudomonadota</taxon>
        <taxon>Alphaproteobacteria</taxon>
        <taxon>Acetobacterales</taxon>
        <taxon>Roseomonadaceae</taxon>
        <taxon>Roseomonas</taxon>
    </lineage>
</organism>
<dbReference type="InterPro" id="IPR036052">
    <property type="entry name" value="TrpB-like_PALP_sf"/>
</dbReference>
<reference evidence="1 2" key="1">
    <citation type="submission" date="2016-10" db="EMBL/GenBank/DDBJ databases">
        <title>Draft Genome sequence of Roseomonas sp. strain M3.</title>
        <authorList>
            <person name="Subhash Y."/>
            <person name="Lee S."/>
        </authorList>
    </citation>
    <scope>NUCLEOTIDE SEQUENCE [LARGE SCALE GENOMIC DNA]</scope>
    <source>
        <strain evidence="1 2">M3</strain>
    </source>
</reference>
<dbReference type="Gene3D" id="3.40.50.1100">
    <property type="match status" value="1"/>
</dbReference>
<dbReference type="SUPFAM" id="SSF53686">
    <property type="entry name" value="Tryptophan synthase beta subunit-like PLP-dependent enzymes"/>
    <property type="match status" value="1"/>
</dbReference>
<comment type="caution">
    <text evidence="1">The sequence shown here is derived from an EMBL/GenBank/DDBJ whole genome shotgun (WGS) entry which is preliminary data.</text>
</comment>
<dbReference type="EMBL" id="MLCO01000245">
    <property type="protein sequence ID" value="ONG48461.1"/>
    <property type="molecule type" value="Genomic_DNA"/>
</dbReference>
<evidence type="ECO:0000313" key="1">
    <source>
        <dbReference type="EMBL" id="ONG48461.1"/>
    </source>
</evidence>
<proteinExistence type="predicted"/>
<evidence type="ECO:0008006" key="3">
    <source>
        <dbReference type="Google" id="ProtNLM"/>
    </source>
</evidence>
<protein>
    <recommendedName>
        <fullName evidence="3">Tryptophan synthase beta chain-like PALP domain-containing protein</fullName>
    </recommendedName>
</protein>